<evidence type="ECO:0000313" key="2">
    <source>
        <dbReference type="EMBL" id="QEH61289.1"/>
    </source>
</evidence>
<dbReference type="EMBL" id="CP043026">
    <property type="protein sequence ID" value="QEH61289.1"/>
    <property type="molecule type" value="Genomic_DNA"/>
</dbReference>
<sequence length="210" mass="23826">MKKLITVLASTLLTITPISASSGAIKEEYQVNNKLRVDSRSVIKKTISLNRGETHDVGPRDTKGSLTFRPNKSADFFIDLKNIGLTTQQLYSSKFTFNFNSVYWDLRSDAKGWVIPNPESFEVSYLEWYTGQSDHSIGKMLVVDLPQLIKKETNYISMIQTNLFLLDEINRVVYGNIFTTITTYIKSYSSGNNTGTVWFGINSIDIEYFA</sequence>
<gene>
    <name evidence="2" type="ORF">SCHIN_v1c00910</name>
</gene>
<evidence type="ECO:0000256" key="1">
    <source>
        <dbReference type="SAM" id="SignalP"/>
    </source>
</evidence>
<dbReference type="KEGG" id="schi:SCHIN_v1c00910"/>
<reference evidence="2 3" key="1">
    <citation type="submission" date="2019-08" db="EMBL/GenBank/DDBJ databases">
        <title>Complete genome sequence of Spiroplasma chinense CCH (DSM 19755).</title>
        <authorList>
            <person name="Shen H.-Y."/>
            <person name="Lin Y.-C."/>
            <person name="Chou L."/>
            <person name="Kuo C.-H."/>
        </authorList>
    </citation>
    <scope>NUCLEOTIDE SEQUENCE [LARGE SCALE GENOMIC DNA]</scope>
    <source>
        <strain evidence="2 3">CCH</strain>
    </source>
</reference>
<accession>A0A5B9Y3N5</accession>
<keyword evidence="1" id="KW-0732">Signal</keyword>
<evidence type="ECO:0000313" key="3">
    <source>
        <dbReference type="Proteomes" id="UP000323144"/>
    </source>
</evidence>
<feature type="signal peptide" evidence="1">
    <location>
        <begin position="1"/>
        <end position="20"/>
    </location>
</feature>
<protein>
    <submittedName>
        <fullName evidence="2">Uncharacterized protein</fullName>
    </submittedName>
</protein>
<dbReference type="RefSeq" id="WP_166507684.1">
    <property type="nucleotide sequence ID" value="NZ_CP043026.1"/>
</dbReference>
<name>A0A5B9Y3N5_9MOLU</name>
<proteinExistence type="predicted"/>
<feature type="chain" id="PRO_5022785199" evidence="1">
    <location>
        <begin position="21"/>
        <end position="210"/>
    </location>
</feature>
<dbReference type="AlphaFoldDB" id="A0A5B9Y3N5"/>
<organism evidence="2 3">
    <name type="scientific">Spiroplasma chinense</name>
    <dbReference type="NCBI Taxonomy" id="216932"/>
    <lineage>
        <taxon>Bacteria</taxon>
        <taxon>Bacillati</taxon>
        <taxon>Mycoplasmatota</taxon>
        <taxon>Mollicutes</taxon>
        <taxon>Entomoplasmatales</taxon>
        <taxon>Spiroplasmataceae</taxon>
        <taxon>Spiroplasma</taxon>
    </lineage>
</organism>
<keyword evidence="3" id="KW-1185">Reference proteome</keyword>
<dbReference type="Proteomes" id="UP000323144">
    <property type="component" value="Chromosome"/>
</dbReference>